<sequence length="561" mass="64436">MSRLERKFLVLVLAFATLLTVLGFQAFSHVTDRVIETWGQRMAENQVRYNSSRLLQPLAGEIALTRQMARSPTLLKWAKNPDDEQLHRAAMRELESFRRSFEAKNYFIALTKTRDYYHNNAENEYRGSELRYTLRDNRPADAWFFRLVEAERDFHININPDVELGVTRLWIDVLMRDADGKILAVLGTGLPLEEIIDARMAPTQNGVKGMFVDIDGAIQLYQDRRLIDFASFIKPEGQKRTIDLVVDFPEEGRMLLETMREMRENPDLSGQVVTRYVTIEGERHLVGMSYLPTIGWFDVSFLNLAEIMPKNRFLPLAGVFLGALALVLVFVHYALRREIFRPLSTLTREMEHFGNTKKQSGYFKKAYPGELGLVFAQFQRMARMVHENTENLEAMVAERTKELEKTAREDDLTGLLKRRAMTDALKREAERCTRRSEHYGIIWIDIDDFKSLNDTHGHGVGDQLLQALGKELRKDLRLYDHVSRWGGDEFLVLLSPCDSARLELVCNRLRDMINGNASFVKYGVTVTTGCALSGDEDSYEDVLDKSDAALYLRKAAKGQIN</sequence>
<evidence type="ECO:0000256" key="2">
    <source>
        <dbReference type="ARBA" id="ARBA00034247"/>
    </source>
</evidence>
<dbReference type="RefSeq" id="WP_273251415.1">
    <property type="nucleotide sequence ID" value="NZ_VENJ01000036.1"/>
</dbReference>
<dbReference type="AlphaFoldDB" id="A0A7C9HCG0"/>
<evidence type="ECO:0000313" key="6">
    <source>
        <dbReference type="Proteomes" id="UP000483078"/>
    </source>
</evidence>
<dbReference type="PANTHER" id="PTHR45138:SF9">
    <property type="entry name" value="DIGUANYLATE CYCLASE DGCM-RELATED"/>
    <property type="match status" value="1"/>
</dbReference>
<name>A0A7C9HCG0_9RHOB</name>
<dbReference type="Pfam" id="PF00990">
    <property type="entry name" value="GGDEF"/>
    <property type="match status" value="1"/>
</dbReference>
<dbReference type="GO" id="GO:0052621">
    <property type="term" value="F:diguanylate cyclase activity"/>
    <property type="evidence" value="ECO:0007669"/>
    <property type="project" value="UniProtKB-EC"/>
</dbReference>
<comment type="caution">
    <text evidence="5">The sequence shown here is derived from an EMBL/GenBank/DDBJ whole genome shotgun (WGS) entry which is preliminary data.</text>
</comment>
<dbReference type="EMBL" id="VENJ01000036">
    <property type="protein sequence ID" value="MTJ06089.1"/>
    <property type="molecule type" value="Genomic_DNA"/>
</dbReference>
<comment type="catalytic activity">
    <reaction evidence="2">
        <text>2 GTP = 3',3'-c-di-GMP + 2 diphosphate</text>
        <dbReference type="Rhea" id="RHEA:24898"/>
        <dbReference type="ChEBI" id="CHEBI:33019"/>
        <dbReference type="ChEBI" id="CHEBI:37565"/>
        <dbReference type="ChEBI" id="CHEBI:58805"/>
        <dbReference type="EC" id="2.7.7.65"/>
    </reaction>
</comment>
<protein>
    <recommendedName>
        <fullName evidence="1">diguanylate cyclase</fullName>
        <ecNumber evidence="1">2.7.7.65</ecNumber>
    </recommendedName>
</protein>
<dbReference type="Proteomes" id="UP000483078">
    <property type="component" value="Unassembled WGS sequence"/>
</dbReference>
<dbReference type="PANTHER" id="PTHR45138">
    <property type="entry name" value="REGULATORY COMPONENTS OF SENSORY TRANSDUCTION SYSTEM"/>
    <property type="match status" value="1"/>
</dbReference>
<reference evidence="5 6" key="1">
    <citation type="submission" date="2019-06" db="EMBL/GenBank/DDBJ databases">
        <title>Enrichment of Autotrophic Halophilic Microorganisms from Red Sea Brine Pool Using Microbial Electrosynthesis System.</title>
        <authorList>
            <person name="Alqahtani M.F."/>
            <person name="Bajracharya S."/>
            <person name="Katuri K.P."/>
            <person name="Ali M."/>
            <person name="Saikaly P.E."/>
        </authorList>
    </citation>
    <scope>NUCLEOTIDE SEQUENCE [LARGE SCALE GENOMIC DNA]</scope>
    <source>
        <strain evidence="5">MES6</strain>
    </source>
</reference>
<dbReference type="InterPro" id="IPR000160">
    <property type="entry name" value="GGDEF_dom"/>
</dbReference>
<dbReference type="CDD" id="cd01949">
    <property type="entry name" value="GGDEF"/>
    <property type="match status" value="1"/>
</dbReference>
<dbReference type="Gene3D" id="3.30.70.270">
    <property type="match status" value="1"/>
</dbReference>
<organism evidence="5 6">
    <name type="scientific">Sediminimonas qiaohouensis</name>
    <dbReference type="NCBI Taxonomy" id="552061"/>
    <lineage>
        <taxon>Bacteria</taxon>
        <taxon>Pseudomonadati</taxon>
        <taxon>Pseudomonadota</taxon>
        <taxon>Alphaproteobacteria</taxon>
        <taxon>Rhodobacterales</taxon>
        <taxon>Roseobacteraceae</taxon>
        <taxon>Sediminimonas</taxon>
    </lineage>
</organism>
<feature type="domain" description="GGDEF" evidence="4">
    <location>
        <begin position="437"/>
        <end position="561"/>
    </location>
</feature>
<dbReference type="NCBIfam" id="TIGR00254">
    <property type="entry name" value="GGDEF"/>
    <property type="match status" value="1"/>
</dbReference>
<dbReference type="InterPro" id="IPR043128">
    <property type="entry name" value="Rev_trsase/Diguanyl_cyclase"/>
</dbReference>
<dbReference type="SMART" id="SM00267">
    <property type="entry name" value="GGDEF"/>
    <property type="match status" value="1"/>
</dbReference>
<evidence type="ECO:0000259" key="4">
    <source>
        <dbReference type="PROSITE" id="PS50887"/>
    </source>
</evidence>
<keyword evidence="3" id="KW-0812">Transmembrane</keyword>
<evidence type="ECO:0000313" key="5">
    <source>
        <dbReference type="EMBL" id="MTJ06089.1"/>
    </source>
</evidence>
<proteinExistence type="predicted"/>
<gene>
    <name evidence="5" type="ORF">FH759_15590</name>
</gene>
<dbReference type="PROSITE" id="PS50887">
    <property type="entry name" value="GGDEF"/>
    <property type="match status" value="1"/>
</dbReference>
<dbReference type="InterPro" id="IPR050469">
    <property type="entry name" value="Diguanylate_Cyclase"/>
</dbReference>
<dbReference type="InterPro" id="IPR029787">
    <property type="entry name" value="Nucleotide_cyclase"/>
</dbReference>
<feature type="transmembrane region" description="Helical" evidence="3">
    <location>
        <begin position="313"/>
        <end position="335"/>
    </location>
</feature>
<keyword evidence="3" id="KW-0472">Membrane</keyword>
<keyword evidence="3" id="KW-1133">Transmembrane helix</keyword>
<accession>A0A7C9HCG0</accession>
<evidence type="ECO:0000256" key="3">
    <source>
        <dbReference type="SAM" id="Phobius"/>
    </source>
</evidence>
<dbReference type="EC" id="2.7.7.65" evidence="1"/>
<dbReference type="SUPFAM" id="SSF55073">
    <property type="entry name" value="Nucleotide cyclase"/>
    <property type="match status" value="1"/>
</dbReference>
<evidence type="ECO:0000256" key="1">
    <source>
        <dbReference type="ARBA" id="ARBA00012528"/>
    </source>
</evidence>